<proteinExistence type="predicted"/>
<sequence>MIDPSNTLLCIFSYNMGPALRTCLQSIRDMCAGFSVVVIDDDSRDAETLKVISEYEDMFVEVFRSTDHKQGRRHGNLYVNIQRMYEYAHTAGWTYLFMIQDDMQFVRPFSNDIRKQYSRLFEDNPSLIQIDPRFLRRGGNYEVLPEQRAYRYNATTSYADAGITNIERLKALKWSFQEGERNNARALTALGCQRVFPFSTIMAQVPFPTVFRRGKRKRSLILLHRGHYRFQYMTEAEIAVMDSRPAEERPYFRTFLKPANMRLSRIVYALRKDSKIHN</sequence>
<dbReference type="SUPFAM" id="SSF53448">
    <property type="entry name" value="Nucleotide-diphospho-sugar transferases"/>
    <property type="match status" value="1"/>
</dbReference>
<keyword evidence="3" id="KW-1185">Reference proteome</keyword>
<accession>A0A6S6QV71</accession>
<dbReference type="Proteomes" id="UP000515317">
    <property type="component" value="Chromosome"/>
</dbReference>
<protein>
    <recommendedName>
        <fullName evidence="1">Glycosyltransferase 2-like domain-containing protein</fullName>
    </recommendedName>
</protein>
<evidence type="ECO:0000259" key="1">
    <source>
        <dbReference type="Pfam" id="PF00535"/>
    </source>
</evidence>
<dbReference type="Gene3D" id="3.90.550.10">
    <property type="entry name" value="Spore Coat Polysaccharide Biosynthesis Protein SpsA, Chain A"/>
    <property type="match status" value="1"/>
</dbReference>
<dbReference type="KEGG" id="tso:IZ6_18970"/>
<evidence type="ECO:0000313" key="3">
    <source>
        <dbReference type="Proteomes" id="UP000515317"/>
    </source>
</evidence>
<dbReference type="Pfam" id="PF00535">
    <property type="entry name" value="Glycos_transf_2"/>
    <property type="match status" value="1"/>
</dbReference>
<dbReference type="CDD" id="cd00761">
    <property type="entry name" value="Glyco_tranf_GTA_type"/>
    <property type="match status" value="1"/>
</dbReference>
<dbReference type="RefSeq" id="WP_222874828.1">
    <property type="nucleotide sequence ID" value="NZ_AP023361.1"/>
</dbReference>
<feature type="domain" description="Glycosyltransferase 2-like" evidence="1">
    <location>
        <begin position="10"/>
        <end position="67"/>
    </location>
</feature>
<reference evidence="2 3" key="1">
    <citation type="submission" date="2020-08" db="EMBL/GenBank/DDBJ databases">
        <title>Genome sequence of Rhizobiales bacterium strain IZ6.</title>
        <authorList>
            <person name="Nakai R."/>
            <person name="Naganuma T."/>
        </authorList>
    </citation>
    <scope>NUCLEOTIDE SEQUENCE [LARGE SCALE GENOMIC DNA]</scope>
    <source>
        <strain evidence="2 3">IZ6</strain>
    </source>
</reference>
<dbReference type="AlphaFoldDB" id="A0A6S6QV71"/>
<organism evidence="2 3">
    <name type="scientific">Terrihabitans soli</name>
    <dbReference type="NCBI Taxonomy" id="708113"/>
    <lineage>
        <taxon>Bacteria</taxon>
        <taxon>Pseudomonadati</taxon>
        <taxon>Pseudomonadota</taxon>
        <taxon>Alphaproteobacteria</taxon>
        <taxon>Hyphomicrobiales</taxon>
        <taxon>Terrihabitans</taxon>
    </lineage>
</organism>
<name>A0A6S6QV71_9HYPH</name>
<dbReference type="InterPro" id="IPR029044">
    <property type="entry name" value="Nucleotide-diphossugar_trans"/>
</dbReference>
<dbReference type="InterPro" id="IPR001173">
    <property type="entry name" value="Glyco_trans_2-like"/>
</dbReference>
<dbReference type="EMBL" id="AP023361">
    <property type="protein sequence ID" value="BCJ91162.1"/>
    <property type="molecule type" value="Genomic_DNA"/>
</dbReference>
<gene>
    <name evidence="2" type="ORF">IZ6_18970</name>
</gene>
<evidence type="ECO:0000313" key="2">
    <source>
        <dbReference type="EMBL" id="BCJ91162.1"/>
    </source>
</evidence>